<dbReference type="InterPro" id="IPR050194">
    <property type="entry name" value="Glycosyltransferase_grp1"/>
</dbReference>
<accession>A0AAJ1QFY4</accession>
<dbReference type="CDD" id="cd03801">
    <property type="entry name" value="GT4_PimA-like"/>
    <property type="match status" value="1"/>
</dbReference>
<evidence type="ECO:0000313" key="3">
    <source>
        <dbReference type="EMBL" id="MDM1073319.1"/>
    </source>
</evidence>
<comment type="caution">
    <text evidence="3">The sequence shown here is derived from an EMBL/GenBank/DDBJ whole genome shotgun (WGS) entry which is preliminary data.</text>
</comment>
<dbReference type="Pfam" id="PF00534">
    <property type="entry name" value="Glycos_transf_1"/>
    <property type="match status" value="1"/>
</dbReference>
<dbReference type="Pfam" id="PF13439">
    <property type="entry name" value="Glyco_transf_4"/>
    <property type="match status" value="1"/>
</dbReference>
<dbReference type="GO" id="GO:0016758">
    <property type="term" value="F:hexosyltransferase activity"/>
    <property type="evidence" value="ECO:0007669"/>
    <property type="project" value="TreeGrafter"/>
</dbReference>
<evidence type="ECO:0000259" key="2">
    <source>
        <dbReference type="Pfam" id="PF13439"/>
    </source>
</evidence>
<dbReference type="AlphaFoldDB" id="A0AAJ1QFY4"/>
<dbReference type="SUPFAM" id="SSF53756">
    <property type="entry name" value="UDP-Glycosyltransferase/glycogen phosphorylase"/>
    <property type="match status" value="1"/>
</dbReference>
<reference evidence="3" key="1">
    <citation type="submission" date="2020-06" db="EMBL/GenBank/DDBJ databases">
        <authorList>
            <person name="Dong N."/>
        </authorList>
    </citation>
    <scope>NUCLEOTIDE SEQUENCE</scope>
    <source>
        <strain evidence="3">R655-4</strain>
    </source>
</reference>
<evidence type="ECO:0000313" key="4">
    <source>
        <dbReference type="Proteomes" id="UP001170959"/>
    </source>
</evidence>
<name>A0AAJ1QFY4_9FLAO</name>
<evidence type="ECO:0000259" key="1">
    <source>
        <dbReference type="Pfam" id="PF00534"/>
    </source>
</evidence>
<gene>
    <name evidence="3" type="ORF">HX001_12590</name>
</gene>
<reference evidence="3" key="2">
    <citation type="journal article" date="2022" name="Sci. Total Environ.">
        <title>Prevalence, transmission, and molecular epidemiology of tet(X)-positive bacteria among humans, animals, and environmental niches in China: An epidemiological, and genomic-based study.</title>
        <authorList>
            <person name="Dong N."/>
            <person name="Zeng Y."/>
            <person name="Cai C."/>
            <person name="Sun C."/>
            <person name="Lu J."/>
            <person name="Liu C."/>
            <person name="Zhou H."/>
            <person name="Sun Q."/>
            <person name="Shu L."/>
            <person name="Wang H."/>
            <person name="Wang Y."/>
            <person name="Wang S."/>
            <person name="Wu C."/>
            <person name="Chan E.W."/>
            <person name="Chen G."/>
            <person name="Shen Z."/>
            <person name="Chen S."/>
            <person name="Zhang R."/>
        </authorList>
    </citation>
    <scope>NUCLEOTIDE SEQUENCE</scope>
    <source>
        <strain evidence="3">R655-4</strain>
    </source>
</reference>
<dbReference type="PANTHER" id="PTHR45947:SF3">
    <property type="entry name" value="SULFOQUINOVOSYL TRANSFERASE SQD2"/>
    <property type="match status" value="1"/>
</dbReference>
<protein>
    <submittedName>
        <fullName evidence="3">Glycosyltransferase family 4 protein</fullName>
    </submittedName>
</protein>
<dbReference type="EMBL" id="JACAGJ010000006">
    <property type="protein sequence ID" value="MDM1073319.1"/>
    <property type="molecule type" value="Genomic_DNA"/>
</dbReference>
<dbReference type="Gene3D" id="3.40.50.2000">
    <property type="entry name" value="Glycogen Phosphorylase B"/>
    <property type="match status" value="2"/>
</dbReference>
<sequence>MMVLHITNDYSGSTVYKNMMMELDKLDIEQIVYNPVRDASRIGKNQVCLLSKNSKIIYSHILTKYSDRIIYKKKIQKIVKDIESKVDMTKVTFIHAHTWYSDGGAAYILSQKYKIPYIVAIRNTDLNLFFRYFIHERNFGKKILKNAKKIITISEVYKNRILESPKLSSIKKDLLDKLIVIPNGVDPFWIDNKSENKKNSQAKEFKLLYVGKFDKGKNVLNLVKAVKEINTKGKYSVVLTLVGGEGNDEKNILKDIKEVDQISFLGKILDKSKLLDIMRDNDIFAMPSKAETFGLVYVEAMLQGLPILYTENEGIDGFYDENIGEKVTKSDVSEIELKVIKLIENYNQYQIPTNKLVINHDWKRIAVKYQELYLLDE</sequence>
<dbReference type="InterPro" id="IPR028098">
    <property type="entry name" value="Glyco_trans_4-like_N"/>
</dbReference>
<dbReference type="InterPro" id="IPR001296">
    <property type="entry name" value="Glyco_trans_1"/>
</dbReference>
<dbReference type="Proteomes" id="UP001170959">
    <property type="component" value="Unassembled WGS sequence"/>
</dbReference>
<feature type="domain" description="Glycosyltransferase subfamily 4-like N-terminal" evidence="2">
    <location>
        <begin position="56"/>
        <end position="187"/>
    </location>
</feature>
<proteinExistence type="predicted"/>
<feature type="domain" description="Glycosyl transferase family 1" evidence="1">
    <location>
        <begin position="194"/>
        <end position="350"/>
    </location>
</feature>
<dbReference type="PANTHER" id="PTHR45947">
    <property type="entry name" value="SULFOQUINOVOSYL TRANSFERASE SQD2"/>
    <property type="match status" value="1"/>
</dbReference>
<organism evidence="3 4">
    <name type="scientific">Empedobacter brevis</name>
    <dbReference type="NCBI Taxonomy" id="247"/>
    <lineage>
        <taxon>Bacteria</taxon>
        <taxon>Pseudomonadati</taxon>
        <taxon>Bacteroidota</taxon>
        <taxon>Flavobacteriia</taxon>
        <taxon>Flavobacteriales</taxon>
        <taxon>Weeksellaceae</taxon>
        <taxon>Empedobacter</taxon>
    </lineage>
</organism>